<feature type="coiled-coil region" evidence="1">
    <location>
        <begin position="772"/>
        <end position="802"/>
    </location>
</feature>
<organism evidence="3 4">
    <name type="scientific">Ophiostoma piceae (strain UAMH 11346)</name>
    <name type="common">Sap stain fungus</name>
    <dbReference type="NCBI Taxonomy" id="1262450"/>
    <lineage>
        <taxon>Eukaryota</taxon>
        <taxon>Fungi</taxon>
        <taxon>Dikarya</taxon>
        <taxon>Ascomycota</taxon>
        <taxon>Pezizomycotina</taxon>
        <taxon>Sordariomycetes</taxon>
        <taxon>Sordariomycetidae</taxon>
        <taxon>Ophiostomatales</taxon>
        <taxon>Ophiostomataceae</taxon>
        <taxon>Ophiostoma</taxon>
    </lineage>
</organism>
<dbReference type="AlphaFoldDB" id="S3C4L8"/>
<dbReference type="PANTHER" id="PTHR42923:SF3">
    <property type="entry name" value="PROTOPORPHYRINOGEN OXIDASE"/>
    <property type="match status" value="1"/>
</dbReference>
<dbReference type="GO" id="GO:0004729">
    <property type="term" value="F:oxygen-dependent protoporphyrinogen oxidase activity"/>
    <property type="evidence" value="ECO:0007669"/>
    <property type="project" value="TreeGrafter"/>
</dbReference>
<evidence type="ECO:0000256" key="1">
    <source>
        <dbReference type="SAM" id="Coils"/>
    </source>
</evidence>
<dbReference type="PANTHER" id="PTHR42923">
    <property type="entry name" value="PROTOPORPHYRINOGEN OXIDASE"/>
    <property type="match status" value="1"/>
</dbReference>
<dbReference type="InterPro" id="IPR036188">
    <property type="entry name" value="FAD/NAD-bd_sf"/>
</dbReference>
<dbReference type="Proteomes" id="UP000016923">
    <property type="component" value="Unassembled WGS sequence"/>
</dbReference>
<feature type="region of interest" description="Disordered" evidence="2">
    <location>
        <begin position="174"/>
        <end position="218"/>
    </location>
</feature>
<feature type="compositionally biased region" description="Low complexity" evidence="2">
    <location>
        <begin position="54"/>
        <end position="64"/>
    </location>
</feature>
<sequence length="1102" mass="123505">MATMARAASTAALLRPRLRARSGSLGRLRRPNSPLMCLPCCCHYRYYASTSASSSSATTSTTTSQLHSRAPPPHLSKPRDVAVLGGGLTGLVTAYYLAALLPLSCKITLYESGTKTGGWFDSHQILKKNRVPVLSEDEIELRGNQMMLEEELQEWDQKQKRAALLRAGRAGIPHNGLADRSARKNVNENEDDDDGDLPHEDRREYERDEADEESGEMEAVRQILADRRAVQTKPVEILEGGPRMVAPQSKSTRFDDLLFLELVDDLELLDALRVTEKAHAQYIYYPDRLVNMKMTSSMPRLHDFLEQSEAVGSPVSIFNYANAMIKWVSHCLTQLMVQPLFRGVVPRMMYTLLFPPQKNTHQRELDTVATMRAPGRIPPDTSVGAYFERLTGGRQVSDNMLGALMHGIYGGDVWKLSIGSSPFRGLWLARGTGDAFKAWSQRSRIEAMRESHRARGLLTPRPNADSSSTDAGGQETDEHRRALEDWEKDEAEFFHGHKGPESMQPPLTPETQILAKRYTDERPSSVAMESDMAMLRDLLARQLEIYEEHRGFPTSSGGNPAVRFGRLAEASMKWTTMTFANEHGGFGAMTRALTELLQSKTNVTIKTNTRVTGIELDKQSQFVKVLSQPTLTGPASVPRDDNPKRSYPSSPPPPRATHALYDRVISAFTASQLERLTNGVLPSLRQEHAVTIQVVNLYYEDHPDLHHPHKGFGYLIPSTVPLEENPEAALGVIFDSDREQSLRPLREEEFNGNDTPEAFEEWERFKLREGRKLELRRQRDEARLARDELQREAREVKAQQRSKKPKADELEDMELEKTIQQMGYKDMDDFARKNMDDEVWTGRGRGDRGDRLMLPNRREKKPGAKFTVMFGGHYWDGFGPKDYPTEEEAVARAEAVLYRHLKNTDAKSGPGEPKSLLGSSSWKNRPRPTATRVKLCSECIPQHDVGHAKRMAEVDRELRKEFNGRLAVAGGSFTATGPGVLPSIRSAWDMALRVSGRGYLMQTGLNMYLGGDLYASNNRHNGGTRDGMTTMAHVGDTGLGRFADPATDPAIPVIKKALPFRYGNPTTLREYGAWTVTVGSDDKVVLGEGEEREDEDGEDDDR</sequence>
<dbReference type="EMBL" id="KE148152">
    <property type="protein sequence ID" value="EPE06771.1"/>
    <property type="molecule type" value="Genomic_DNA"/>
</dbReference>
<feature type="compositionally biased region" description="Acidic residues" evidence="2">
    <location>
        <begin position="1088"/>
        <end position="1102"/>
    </location>
</feature>
<protein>
    <submittedName>
        <fullName evidence="3">Protoporphyrinogen oxidase</fullName>
    </submittedName>
</protein>
<evidence type="ECO:0000256" key="2">
    <source>
        <dbReference type="SAM" id="MobiDB-lite"/>
    </source>
</evidence>
<gene>
    <name evidence="3" type="ORF">F503_03198</name>
</gene>
<dbReference type="GO" id="GO:0005743">
    <property type="term" value="C:mitochondrial inner membrane"/>
    <property type="evidence" value="ECO:0007669"/>
    <property type="project" value="TreeGrafter"/>
</dbReference>
<evidence type="ECO:0000313" key="4">
    <source>
        <dbReference type="Proteomes" id="UP000016923"/>
    </source>
</evidence>
<dbReference type="Gene3D" id="3.50.50.60">
    <property type="entry name" value="FAD/NAD(P)-binding domain"/>
    <property type="match status" value="4"/>
</dbReference>
<name>S3C4L8_OPHP1</name>
<keyword evidence="1" id="KW-0175">Coiled coil</keyword>
<dbReference type="InterPro" id="IPR050464">
    <property type="entry name" value="Zeta_carotene_desat/Oxidored"/>
</dbReference>
<proteinExistence type="predicted"/>
<accession>S3C4L8</accession>
<dbReference type="STRING" id="1262450.S3C4L8"/>
<feature type="region of interest" description="Disordered" evidence="2">
    <location>
        <begin position="904"/>
        <end position="928"/>
    </location>
</feature>
<feature type="region of interest" description="Disordered" evidence="2">
    <location>
        <begin position="627"/>
        <end position="656"/>
    </location>
</feature>
<feature type="region of interest" description="Disordered" evidence="2">
    <location>
        <begin position="451"/>
        <end position="480"/>
    </location>
</feature>
<dbReference type="VEuPathDB" id="FungiDB:F503_03198"/>
<feature type="region of interest" description="Disordered" evidence="2">
    <location>
        <begin position="1082"/>
        <end position="1102"/>
    </location>
</feature>
<dbReference type="SUPFAM" id="SSF51905">
    <property type="entry name" value="FAD/NAD(P)-binding domain"/>
    <property type="match status" value="1"/>
</dbReference>
<evidence type="ECO:0000313" key="3">
    <source>
        <dbReference type="EMBL" id="EPE06771.1"/>
    </source>
</evidence>
<dbReference type="Pfam" id="PF13450">
    <property type="entry name" value="NAD_binding_8"/>
    <property type="match status" value="1"/>
</dbReference>
<dbReference type="SUPFAM" id="SSF54373">
    <property type="entry name" value="FAD-linked reductases, C-terminal domain"/>
    <property type="match status" value="1"/>
</dbReference>
<reference evidence="3 4" key="1">
    <citation type="journal article" date="2013" name="BMC Genomics">
        <title>The genome and transcriptome of the pine saprophyte Ophiostoma piceae, and a comparison with the bark beetle-associated pine pathogen Grosmannia clavigera.</title>
        <authorList>
            <person name="Haridas S."/>
            <person name="Wang Y."/>
            <person name="Lim L."/>
            <person name="Massoumi Alamouti S."/>
            <person name="Jackman S."/>
            <person name="Docking R."/>
            <person name="Robertson G."/>
            <person name="Birol I."/>
            <person name="Bohlmann J."/>
            <person name="Breuil C."/>
        </authorList>
    </citation>
    <scope>NUCLEOTIDE SEQUENCE [LARGE SCALE GENOMIC DNA]</scope>
    <source>
        <strain evidence="3 4">UAMH 11346</strain>
    </source>
</reference>
<keyword evidence="4" id="KW-1185">Reference proteome</keyword>
<dbReference type="eggNOG" id="KOG1276">
    <property type="taxonomic scope" value="Eukaryota"/>
</dbReference>
<dbReference type="HOGENOM" id="CLU_009629_1_0_1"/>
<dbReference type="OrthoDB" id="438553at2759"/>
<feature type="compositionally biased region" description="Basic and acidic residues" evidence="2">
    <location>
        <begin position="196"/>
        <end position="206"/>
    </location>
</feature>
<feature type="compositionally biased region" description="Acidic residues" evidence="2">
    <location>
        <begin position="207"/>
        <end position="216"/>
    </location>
</feature>
<feature type="region of interest" description="Disordered" evidence="2">
    <location>
        <begin position="54"/>
        <end position="77"/>
    </location>
</feature>